<keyword evidence="6" id="KW-1185">Reference proteome</keyword>
<dbReference type="RefSeq" id="XP_016213930.1">
    <property type="nucleotide sequence ID" value="XM_016358312.1"/>
</dbReference>
<comment type="subcellular location">
    <subcellularLocation>
        <location evidence="1">Nucleus</location>
    </subcellularLocation>
</comment>
<dbReference type="GO" id="GO:0001682">
    <property type="term" value="P:tRNA 5'-leader removal"/>
    <property type="evidence" value="ECO:0007669"/>
    <property type="project" value="InterPro"/>
</dbReference>
<dbReference type="InterPro" id="IPR020241">
    <property type="entry name" value="RNase_P/MRP_Pop7_fungi"/>
</dbReference>
<feature type="compositionally biased region" description="Basic and acidic residues" evidence="4">
    <location>
        <begin position="176"/>
        <end position="192"/>
    </location>
</feature>
<dbReference type="PANTHER" id="PTHR28256">
    <property type="entry name" value="RIBONUCLEASES P/MRP PROTEIN SUBUNIT POP7"/>
    <property type="match status" value="1"/>
</dbReference>
<dbReference type="InParanoid" id="A0A0D1XNB1"/>
<protein>
    <submittedName>
        <fullName evidence="5">Uncharacterized protein</fullName>
    </submittedName>
</protein>
<sequence length="205" mass="22468">MAQNASKGSTNHGKLPKLPPNARIHKRRLTRAPIVSKGSSNPQIIYISSRTPFMSAISRIRKHVTSLQTRRSQSIAAASSKRKSASFQKAKGDRILAAAIESLDRQENSARGAPTDEVLVKGTGKAIEKLVSIAGWLQEHAQAEGVRVRLETESWWAVDDVSLVGVTDEEAEGAMDVDRERDKPEDLPESRQRNVSVLTIRVGVL</sequence>
<feature type="region of interest" description="Disordered" evidence="4">
    <location>
        <begin position="1"/>
        <end position="35"/>
    </location>
</feature>
<dbReference type="HOGENOM" id="CLU_085444_0_1_1"/>
<accession>A0A0D1XNB1</accession>
<evidence type="ECO:0000313" key="6">
    <source>
        <dbReference type="Proteomes" id="UP000053259"/>
    </source>
</evidence>
<evidence type="ECO:0000256" key="4">
    <source>
        <dbReference type="SAM" id="MobiDB-lite"/>
    </source>
</evidence>
<dbReference type="GO" id="GO:0000171">
    <property type="term" value="F:ribonuclease MRP activity"/>
    <property type="evidence" value="ECO:0007669"/>
    <property type="project" value="TreeGrafter"/>
</dbReference>
<evidence type="ECO:0000313" key="5">
    <source>
        <dbReference type="EMBL" id="KIW04061.1"/>
    </source>
</evidence>
<dbReference type="InterPro" id="IPR036882">
    <property type="entry name" value="Alba-like_dom_sf"/>
</dbReference>
<dbReference type="PANTHER" id="PTHR28256:SF1">
    <property type="entry name" value="RIBONUCLEASES P_MRP PROTEIN SUBUNIT POP7"/>
    <property type="match status" value="1"/>
</dbReference>
<keyword evidence="2" id="KW-0819">tRNA processing</keyword>
<dbReference type="Gene3D" id="3.30.110.20">
    <property type="entry name" value="Alba-like domain"/>
    <property type="match status" value="1"/>
</dbReference>
<dbReference type="Pfam" id="PF12328">
    <property type="entry name" value="Rpp20"/>
    <property type="match status" value="1"/>
</dbReference>
<dbReference type="GO" id="GO:0005655">
    <property type="term" value="C:nucleolar ribonuclease P complex"/>
    <property type="evidence" value="ECO:0007669"/>
    <property type="project" value="InterPro"/>
</dbReference>
<proteinExistence type="predicted"/>
<evidence type="ECO:0000256" key="1">
    <source>
        <dbReference type="ARBA" id="ARBA00004123"/>
    </source>
</evidence>
<dbReference type="GO" id="GO:0000294">
    <property type="term" value="P:nuclear-transcribed mRNA catabolic process, RNase MRP-dependent"/>
    <property type="evidence" value="ECO:0007669"/>
    <property type="project" value="TreeGrafter"/>
</dbReference>
<dbReference type="EMBL" id="KN847542">
    <property type="protein sequence ID" value="KIW04061.1"/>
    <property type="molecule type" value="Genomic_DNA"/>
</dbReference>
<evidence type="ECO:0000256" key="3">
    <source>
        <dbReference type="ARBA" id="ARBA00023242"/>
    </source>
</evidence>
<gene>
    <name evidence="5" type="ORF">PV09_04879</name>
</gene>
<feature type="compositionally biased region" description="Polar residues" evidence="4">
    <location>
        <begin position="1"/>
        <end position="12"/>
    </location>
</feature>
<dbReference type="GO" id="GO:0003723">
    <property type="term" value="F:RNA binding"/>
    <property type="evidence" value="ECO:0007669"/>
    <property type="project" value="TreeGrafter"/>
</dbReference>
<dbReference type="Proteomes" id="UP000053259">
    <property type="component" value="Unassembled WGS sequence"/>
</dbReference>
<name>A0A0D1XNB1_9PEZI</name>
<dbReference type="GO" id="GO:0006364">
    <property type="term" value="P:rRNA processing"/>
    <property type="evidence" value="ECO:0007669"/>
    <property type="project" value="TreeGrafter"/>
</dbReference>
<evidence type="ECO:0000256" key="2">
    <source>
        <dbReference type="ARBA" id="ARBA00022694"/>
    </source>
</evidence>
<dbReference type="GO" id="GO:0004526">
    <property type="term" value="F:ribonuclease P activity"/>
    <property type="evidence" value="ECO:0007669"/>
    <property type="project" value="TreeGrafter"/>
</dbReference>
<dbReference type="OrthoDB" id="5416589at2759"/>
<dbReference type="InterPro" id="IPR014612">
    <property type="entry name" value="Pop7/Rpp20"/>
</dbReference>
<dbReference type="STRING" id="253628.A0A0D1XNB1"/>
<dbReference type="VEuPathDB" id="FungiDB:PV09_04879"/>
<dbReference type="GO" id="GO:0034965">
    <property type="term" value="P:intronic box C/D snoRNA processing"/>
    <property type="evidence" value="ECO:0007669"/>
    <property type="project" value="TreeGrafter"/>
</dbReference>
<organism evidence="5 6">
    <name type="scientific">Verruconis gallopava</name>
    <dbReference type="NCBI Taxonomy" id="253628"/>
    <lineage>
        <taxon>Eukaryota</taxon>
        <taxon>Fungi</taxon>
        <taxon>Dikarya</taxon>
        <taxon>Ascomycota</taxon>
        <taxon>Pezizomycotina</taxon>
        <taxon>Dothideomycetes</taxon>
        <taxon>Pleosporomycetidae</taxon>
        <taxon>Venturiales</taxon>
        <taxon>Sympoventuriaceae</taxon>
        <taxon>Verruconis</taxon>
    </lineage>
</organism>
<dbReference type="GeneID" id="27312852"/>
<reference evidence="5 6" key="1">
    <citation type="submission" date="2015-01" db="EMBL/GenBank/DDBJ databases">
        <title>The Genome Sequence of Ochroconis gallopava CBS43764.</title>
        <authorList>
            <consortium name="The Broad Institute Genomics Platform"/>
            <person name="Cuomo C."/>
            <person name="de Hoog S."/>
            <person name="Gorbushina A."/>
            <person name="Stielow B."/>
            <person name="Teixiera M."/>
            <person name="Abouelleil A."/>
            <person name="Chapman S.B."/>
            <person name="Priest M."/>
            <person name="Young S.K."/>
            <person name="Wortman J."/>
            <person name="Nusbaum C."/>
            <person name="Birren B."/>
        </authorList>
    </citation>
    <scope>NUCLEOTIDE SEQUENCE [LARGE SCALE GENOMIC DNA]</scope>
    <source>
        <strain evidence="5 6">CBS 43764</strain>
    </source>
</reference>
<dbReference type="GO" id="GO:0000172">
    <property type="term" value="C:ribonuclease MRP complex"/>
    <property type="evidence" value="ECO:0007669"/>
    <property type="project" value="InterPro"/>
</dbReference>
<dbReference type="AlphaFoldDB" id="A0A0D1XNB1"/>
<keyword evidence="3" id="KW-0539">Nucleus</keyword>
<feature type="region of interest" description="Disordered" evidence="4">
    <location>
        <begin position="169"/>
        <end position="192"/>
    </location>
</feature>